<comment type="similarity">
    <text evidence="1 2">Belongs to the small heat shock protein (HSP20) family.</text>
</comment>
<name>A0A0J1EAE4_RHOIS</name>
<feature type="region of interest" description="Disordered" evidence="3">
    <location>
        <begin position="1"/>
        <end position="41"/>
    </location>
</feature>
<feature type="domain" description="SHSP" evidence="4">
    <location>
        <begin position="34"/>
        <end position="144"/>
    </location>
</feature>
<evidence type="ECO:0000256" key="1">
    <source>
        <dbReference type="PROSITE-ProRule" id="PRU00285"/>
    </source>
</evidence>
<dbReference type="STRING" id="595434.RISK_005540"/>
<keyword evidence="5" id="KW-0346">Stress response</keyword>
<dbReference type="EMBL" id="LECT01000044">
    <property type="protein sequence ID" value="KLU02474.1"/>
    <property type="molecule type" value="Genomic_DNA"/>
</dbReference>
<dbReference type="PATRIC" id="fig|595434.4.peg.5260"/>
<feature type="compositionally biased region" description="Polar residues" evidence="3">
    <location>
        <begin position="1"/>
        <end position="40"/>
    </location>
</feature>
<dbReference type="Gene3D" id="2.60.40.790">
    <property type="match status" value="1"/>
</dbReference>
<gene>
    <name evidence="5" type="ORF">RISK_005540</name>
</gene>
<evidence type="ECO:0000313" key="5">
    <source>
        <dbReference type="EMBL" id="KLU02474.1"/>
    </source>
</evidence>
<reference evidence="5" key="1">
    <citation type="submission" date="2015-05" db="EMBL/GenBank/DDBJ databases">
        <title>Permanent draft genome of Rhodopirellula islandicus K833.</title>
        <authorList>
            <person name="Kizina J."/>
            <person name="Richter M."/>
            <person name="Glockner F.O."/>
            <person name="Harder J."/>
        </authorList>
    </citation>
    <scope>NUCLEOTIDE SEQUENCE [LARGE SCALE GENOMIC DNA]</scope>
    <source>
        <strain evidence="5">K833</strain>
    </source>
</reference>
<dbReference type="CDD" id="cd06464">
    <property type="entry name" value="ACD_sHsps-like"/>
    <property type="match status" value="1"/>
</dbReference>
<evidence type="ECO:0000259" key="4">
    <source>
        <dbReference type="PROSITE" id="PS01031"/>
    </source>
</evidence>
<accession>A0A0J1EAE4</accession>
<proteinExistence type="inferred from homology"/>
<dbReference type="PANTHER" id="PTHR11527">
    <property type="entry name" value="HEAT-SHOCK PROTEIN 20 FAMILY MEMBER"/>
    <property type="match status" value="1"/>
</dbReference>
<dbReference type="Proteomes" id="UP000036367">
    <property type="component" value="Unassembled WGS sequence"/>
</dbReference>
<dbReference type="InterPro" id="IPR002068">
    <property type="entry name" value="A-crystallin/Hsp20_dom"/>
</dbReference>
<dbReference type="InterPro" id="IPR008978">
    <property type="entry name" value="HSP20-like_chaperone"/>
</dbReference>
<sequence length="144" mass="15921">MSTAMTTHSNGSENKTTTMAGPNTRSNERTQNPRRGTTFTPRFDIWEGEQELTLLGDLPGVDPADLDVQFENRLLTIRGSVTRHAAPDSYLQSEYEVGDFQRSFTIGEKIDAAGITAEMKNGVLTLHLPKSEEAKPRRIQVQAG</sequence>
<protein>
    <submittedName>
        <fullName evidence="5">Heat shock protein Hsp20</fullName>
    </submittedName>
</protein>
<dbReference type="Pfam" id="PF00011">
    <property type="entry name" value="HSP20"/>
    <property type="match status" value="1"/>
</dbReference>
<comment type="caution">
    <text evidence="5">The sequence shown here is derived from an EMBL/GenBank/DDBJ whole genome shotgun (WGS) entry which is preliminary data.</text>
</comment>
<organism evidence="5 6">
    <name type="scientific">Rhodopirellula islandica</name>
    <dbReference type="NCBI Taxonomy" id="595434"/>
    <lineage>
        <taxon>Bacteria</taxon>
        <taxon>Pseudomonadati</taxon>
        <taxon>Planctomycetota</taxon>
        <taxon>Planctomycetia</taxon>
        <taxon>Pirellulales</taxon>
        <taxon>Pirellulaceae</taxon>
        <taxon>Rhodopirellula</taxon>
    </lineage>
</organism>
<evidence type="ECO:0000256" key="2">
    <source>
        <dbReference type="RuleBase" id="RU003616"/>
    </source>
</evidence>
<evidence type="ECO:0000256" key="3">
    <source>
        <dbReference type="SAM" id="MobiDB-lite"/>
    </source>
</evidence>
<dbReference type="InterPro" id="IPR031107">
    <property type="entry name" value="Small_HSP"/>
</dbReference>
<evidence type="ECO:0000313" key="6">
    <source>
        <dbReference type="Proteomes" id="UP000036367"/>
    </source>
</evidence>
<dbReference type="PROSITE" id="PS01031">
    <property type="entry name" value="SHSP"/>
    <property type="match status" value="1"/>
</dbReference>
<dbReference type="SUPFAM" id="SSF49764">
    <property type="entry name" value="HSP20-like chaperones"/>
    <property type="match status" value="1"/>
</dbReference>
<keyword evidence="6" id="KW-1185">Reference proteome</keyword>
<dbReference type="AlphaFoldDB" id="A0A0J1EAE4"/>